<feature type="compositionally biased region" description="Acidic residues" evidence="1">
    <location>
        <begin position="439"/>
        <end position="452"/>
    </location>
</feature>
<feature type="region of interest" description="Disordered" evidence="1">
    <location>
        <begin position="424"/>
        <end position="482"/>
    </location>
</feature>
<feature type="compositionally biased region" description="Low complexity" evidence="1">
    <location>
        <begin position="156"/>
        <end position="169"/>
    </location>
</feature>
<dbReference type="EMBL" id="MU007016">
    <property type="protein sequence ID" value="KAF2434630.1"/>
    <property type="molecule type" value="Genomic_DNA"/>
</dbReference>
<evidence type="ECO:0000313" key="3">
    <source>
        <dbReference type="Proteomes" id="UP000800235"/>
    </source>
</evidence>
<proteinExistence type="predicted"/>
<dbReference type="Proteomes" id="UP000800235">
    <property type="component" value="Unassembled WGS sequence"/>
</dbReference>
<keyword evidence="3" id="KW-1185">Reference proteome</keyword>
<feature type="compositionally biased region" description="Basic and acidic residues" evidence="1">
    <location>
        <begin position="13"/>
        <end position="29"/>
    </location>
</feature>
<protein>
    <submittedName>
        <fullName evidence="2">Uncharacterized protein</fullName>
    </submittedName>
</protein>
<organism evidence="2 3">
    <name type="scientific">Tothia fuscella</name>
    <dbReference type="NCBI Taxonomy" id="1048955"/>
    <lineage>
        <taxon>Eukaryota</taxon>
        <taxon>Fungi</taxon>
        <taxon>Dikarya</taxon>
        <taxon>Ascomycota</taxon>
        <taxon>Pezizomycotina</taxon>
        <taxon>Dothideomycetes</taxon>
        <taxon>Pleosporomycetidae</taxon>
        <taxon>Venturiales</taxon>
        <taxon>Cylindrosympodiaceae</taxon>
        <taxon>Tothia</taxon>
    </lineage>
</organism>
<evidence type="ECO:0000256" key="1">
    <source>
        <dbReference type="SAM" id="MobiDB-lite"/>
    </source>
</evidence>
<feature type="compositionally biased region" description="Basic residues" evidence="1">
    <location>
        <begin position="265"/>
        <end position="280"/>
    </location>
</feature>
<feature type="compositionally biased region" description="Polar residues" evidence="1">
    <location>
        <begin position="170"/>
        <end position="179"/>
    </location>
</feature>
<feature type="region of interest" description="Disordered" evidence="1">
    <location>
        <begin position="1"/>
        <end position="29"/>
    </location>
</feature>
<feature type="compositionally biased region" description="Basic and acidic residues" evidence="1">
    <location>
        <begin position="518"/>
        <end position="539"/>
    </location>
</feature>
<feature type="region of interest" description="Disordered" evidence="1">
    <location>
        <begin position="43"/>
        <end position="91"/>
    </location>
</feature>
<feature type="compositionally biased region" description="Basic and acidic residues" evidence="1">
    <location>
        <begin position="43"/>
        <end position="61"/>
    </location>
</feature>
<feature type="region of interest" description="Disordered" evidence="1">
    <location>
        <begin position="109"/>
        <end position="291"/>
    </location>
</feature>
<reference evidence="2" key="1">
    <citation type="journal article" date="2020" name="Stud. Mycol.">
        <title>101 Dothideomycetes genomes: a test case for predicting lifestyles and emergence of pathogens.</title>
        <authorList>
            <person name="Haridas S."/>
            <person name="Albert R."/>
            <person name="Binder M."/>
            <person name="Bloem J."/>
            <person name="Labutti K."/>
            <person name="Salamov A."/>
            <person name="Andreopoulos B."/>
            <person name="Baker S."/>
            <person name="Barry K."/>
            <person name="Bills G."/>
            <person name="Bluhm B."/>
            <person name="Cannon C."/>
            <person name="Castanera R."/>
            <person name="Culley D."/>
            <person name="Daum C."/>
            <person name="Ezra D."/>
            <person name="Gonzalez J."/>
            <person name="Henrissat B."/>
            <person name="Kuo A."/>
            <person name="Liang C."/>
            <person name="Lipzen A."/>
            <person name="Lutzoni F."/>
            <person name="Magnuson J."/>
            <person name="Mondo S."/>
            <person name="Nolan M."/>
            <person name="Ohm R."/>
            <person name="Pangilinan J."/>
            <person name="Park H.-J."/>
            <person name="Ramirez L."/>
            <person name="Alfaro M."/>
            <person name="Sun H."/>
            <person name="Tritt A."/>
            <person name="Yoshinaga Y."/>
            <person name="Zwiers L.-H."/>
            <person name="Turgeon B."/>
            <person name="Goodwin S."/>
            <person name="Spatafora J."/>
            <person name="Crous P."/>
            <person name="Grigoriev I."/>
        </authorList>
    </citation>
    <scope>NUCLEOTIDE SEQUENCE</scope>
    <source>
        <strain evidence="2">CBS 130266</strain>
    </source>
</reference>
<name>A0A9P4U2A7_9PEZI</name>
<accession>A0A9P4U2A7</accession>
<sequence>MSNGSSTPFEASNTREAKEETEAERLVRERKEAAEAVRLVCEMEEKAKRDAADREKRIAAKKERRAATLKARDTRKVREAEEKAEQEAAERAAEEARKALIKAERIAAEKKAREIREAKERADREAAERADGDAERQRVLEAQQHAAEHQKLLEIKQQAEGQGQEAAKQNTLEASNKIDQNGPGDVQGIQEATTSVTTQNEEKQKPLEAKQQAEREGQEVAERVSSEASNKLEKSEPGDVQSIHEATASVISQNEQKQEREAAKRKAYNAKRKLHRQNKTKKPEEDTQVGILTPEHVKQIELGIQEPSVSQNSQDISNAVKNLVGMLTPEHVKQIESAIQDPSLSQDSQDLSDAVNEYLQETALATRADTALPETVEFKDMTPQEKAKQIEADLAQMKILQESVHRGKMLAIRLFARNTAQALSSEHDRVLPELTSTGDETEEAAALEESMPEIEKKERIDTPEASDTGEFVGTKQTPPTGSLFQEMLSTAKMLYDSAQTHSSEPHWVLPELASTGNEPREDPTVEKLLPENRKKERVDSPGASDAEEAIEAKHNPRTLEITMLSSHCDLPPPALSKSDKAPFFNYKGFAALIVRAFFNGNTDPTWEEWVLAWLDYTFIPGWVMDTADHVVQWRKGVKQDAPPFKDIQPALQFFRELDDGSESDESGILTPCASIEEGV</sequence>
<feature type="compositionally biased region" description="Basic and acidic residues" evidence="1">
    <location>
        <begin position="109"/>
        <end position="139"/>
    </location>
</feature>
<dbReference type="AlphaFoldDB" id="A0A9P4U2A7"/>
<comment type="caution">
    <text evidence="2">The sequence shown here is derived from an EMBL/GenBank/DDBJ whole genome shotgun (WGS) entry which is preliminary data.</text>
</comment>
<feature type="compositionally biased region" description="Polar residues" evidence="1">
    <location>
        <begin position="1"/>
        <end position="12"/>
    </location>
</feature>
<gene>
    <name evidence="2" type="ORF">EJ08DRAFT_473891</name>
</gene>
<feature type="compositionally biased region" description="Basic and acidic residues" evidence="1">
    <location>
        <begin position="200"/>
        <end position="237"/>
    </location>
</feature>
<feature type="region of interest" description="Disordered" evidence="1">
    <location>
        <begin position="502"/>
        <end position="548"/>
    </location>
</feature>
<feature type="compositionally biased region" description="Basic and acidic residues" evidence="1">
    <location>
        <begin position="70"/>
        <end position="91"/>
    </location>
</feature>
<feature type="compositionally biased region" description="Basic and acidic residues" evidence="1">
    <location>
        <begin position="453"/>
        <end position="462"/>
    </location>
</feature>
<feature type="compositionally biased region" description="Polar residues" evidence="1">
    <location>
        <begin position="190"/>
        <end position="199"/>
    </location>
</feature>
<evidence type="ECO:0000313" key="2">
    <source>
        <dbReference type="EMBL" id="KAF2434630.1"/>
    </source>
</evidence>